<dbReference type="Gene3D" id="3.40.50.720">
    <property type="entry name" value="NAD(P)-binding Rossmann-like Domain"/>
    <property type="match status" value="1"/>
</dbReference>
<dbReference type="Pfam" id="PF16363">
    <property type="entry name" value="GDP_Man_Dehyd"/>
    <property type="match status" value="1"/>
</dbReference>
<feature type="domain" description="NAD(P)-binding" evidence="1">
    <location>
        <begin position="10"/>
        <end position="29"/>
    </location>
</feature>
<accession>K1TPD1</accession>
<name>K1TPD1_9ZZZZ</name>
<gene>
    <name evidence="2" type="ORF">OBE_05089</name>
</gene>
<comment type="caution">
    <text evidence="2">The sequence shown here is derived from an EMBL/GenBank/DDBJ whole genome shotgun (WGS) entry which is preliminary data.</text>
</comment>
<dbReference type="EMBL" id="AJWZ01003473">
    <property type="protein sequence ID" value="EKC68150.1"/>
    <property type="molecule type" value="Genomic_DNA"/>
</dbReference>
<reference evidence="2" key="1">
    <citation type="journal article" date="2013" name="Environ. Microbiol.">
        <title>Microbiota from the distal guts of lean and obese adolescents exhibit partial functional redundancy besides clear differences in community structure.</title>
        <authorList>
            <person name="Ferrer M."/>
            <person name="Ruiz A."/>
            <person name="Lanza F."/>
            <person name="Haange S.B."/>
            <person name="Oberbach A."/>
            <person name="Till H."/>
            <person name="Bargiela R."/>
            <person name="Campoy C."/>
            <person name="Segura M.T."/>
            <person name="Richter M."/>
            <person name="von Bergen M."/>
            <person name="Seifert J."/>
            <person name="Suarez A."/>
        </authorList>
    </citation>
    <scope>NUCLEOTIDE SEQUENCE</scope>
</reference>
<dbReference type="InterPro" id="IPR036291">
    <property type="entry name" value="NAD(P)-bd_dom_sf"/>
</dbReference>
<sequence>YNDMNRKVALITGITGQDGSYLAELLLKRV</sequence>
<protein>
    <submittedName>
        <fullName evidence="2">NAD-dependent epimerase/dehydratase</fullName>
    </submittedName>
</protein>
<dbReference type="InterPro" id="IPR016040">
    <property type="entry name" value="NAD(P)-bd_dom"/>
</dbReference>
<dbReference type="SUPFAM" id="SSF51735">
    <property type="entry name" value="NAD(P)-binding Rossmann-fold domains"/>
    <property type="match status" value="1"/>
</dbReference>
<evidence type="ECO:0000313" key="2">
    <source>
        <dbReference type="EMBL" id="EKC68150.1"/>
    </source>
</evidence>
<proteinExistence type="predicted"/>
<feature type="non-terminal residue" evidence="2">
    <location>
        <position position="1"/>
    </location>
</feature>
<organism evidence="2">
    <name type="scientific">human gut metagenome</name>
    <dbReference type="NCBI Taxonomy" id="408170"/>
    <lineage>
        <taxon>unclassified sequences</taxon>
        <taxon>metagenomes</taxon>
        <taxon>organismal metagenomes</taxon>
    </lineage>
</organism>
<evidence type="ECO:0000259" key="1">
    <source>
        <dbReference type="Pfam" id="PF16363"/>
    </source>
</evidence>
<dbReference type="AlphaFoldDB" id="K1TPD1"/>